<evidence type="ECO:0000256" key="3">
    <source>
        <dbReference type="ARBA" id="ARBA00012744"/>
    </source>
</evidence>
<dbReference type="SUPFAM" id="SSF55681">
    <property type="entry name" value="Class II aaRS and biotin synthetases"/>
    <property type="match status" value="1"/>
</dbReference>
<keyword evidence="9" id="KW-0326">Glycosidase</keyword>
<dbReference type="GO" id="GO:0004560">
    <property type="term" value="F:alpha-L-fucosidase activity"/>
    <property type="evidence" value="ECO:0007669"/>
    <property type="project" value="TreeGrafter"/>
</dbReference>
<dbReference type="EC" id="3.2.1.21" evidence="3"/>
<dbReference type="FunFam" id="3.20.20.80:FF:000011">
    <property type="entry name" value="Cytosolic beta-glucosidase"/>
    <property type="match status" value="1"/>
</dbReference>
<name>A0A1L9SAR9_9EURO</name>
<evidence type="ECO:0000256" key="7">
    <source>
        <dbReference type="ARBA" id="ARBA00022840"/>
    </source>
</evidence>
<dbReference type="GO" id="GO:0080079">
    <property type="term" value="F:cellobiose glucosidase activity"/>
    <property type="evidence" value="ECO:0007669"/>
    <property type="project" value="UniProtKB-ARBA"/>
</dbReference>
<evidence type="ECO:0000256" key="6">
    <source>
        <dbReference type="ARBA" id="ARBA00022801"/>
    </source>
</evidence>
<keyword evidence="13" id="KW-1185">Reference proteome</keyword>
<dbReference type="PANTHER" id="PTHR31084:SF18">
    <property type="entry name" value="GLYCOSYL HYDROLASE FAMILY 95 N-TERMINAL DOMAIN-CONTAINING PROTEIN"/>
    <property type="match status" value="1"/>
</dbReference>
<dbReference type="Pfam" id="PF22124">
    <property type="entry name" value="Glyco_hydro_95_cat"/>
    <property type="match status" value="1"/>
</dbReference>
<dbReference type="OrthoDB" id="2848340at2759"/>
<dbReference type="RefSeq" id="XP_022578790.1">
    <property type="nucleotide sequence ID" value="XM_022726011.1"/>
</dbReference>
<accession>A0A1L9SAR9</accession>
<dbReference type="GO" id="GO:0004812">
    <property type="term" value="F:aminoacyl-tRNA ligase activity"/>
    <property type="evidence" value="ECO:0007669"/>
    <property type="project" value="UniProtKB-KW"/>
</dbReference>
<organism evidence="12 13">
    <name type="scientific">Penicilliopsis zonata CBS 506.65</name>
    <dbReference type="NCBI Taxonomy" id="1073090"/>
    <lineage>
        <taxon>Eukaryota</taxon>
        <taxon>Fungi</taxon>
        <taxon>Dikarya</taxon>
        <taxon>Ascomycota</taxon>
        <taxon>Pezizomycotina</taxon>
        <taxon>Eurotiomycetes</taxon>
        <taxon>Eurotiomycetidae</taxon>
        <taxon>Eurotiales</taxon>
        <taxon>Aspergillaceae</taxon>
        <taxon>Penicilliopsis</taxon>
    </lineage>
</organism>
<evidence type="ECO:0000256" key="8">
    <source>
        <dbReference type="ARBA" id="ARBA00023146"/>
    </source>
</evidence>
<keyword evidence="7" id="KW-0067">ATP-binding</keyword>
<evidence type="ECO:0000256" key="5">
    <source>
        <dbReference type="ARBA" id="ARBA00022741"/>
    </source>
</evidence>
<dbReference type="SUPFAM" id="SSF46589">
    <property type="entry name" value="tRNA-binding arm"/>
    <property type="match status" value="1"/>
</dbReference>
<evidence type="ECO:0000256" key="9">
    <source>
        <dbReference type="ARBA" id="ARBA00023295"/>
    </source>
</evidence>
<dbReference type="EMBL" id="KV878348">
    <property type="protein sequence ID" value="OJJ44280.1"/>
    <property type="molecule type" value="Genomic_DNA"/>
</dbReference>
<comment type="similarity">
    <text evidence="2">Belongs to the glycosyl hydrolase 1 family.</text>
</comment>
<dbReference type="InterPro" id="IPR006195">
    <property type="entry name" value="aa-tRNA-synth_II"/>
</dbReference>
<evidence type="ECO:0000256" key="2">
    <source>
        <dbReference type="ARBA" id="ARBA00010838"/>
    </source>
</evidence>
<dbReference type="FunFam" id="1.50.10.10:FF:000028">
    <property type="entry name" value="Alpha-L-fucosidase 2"/>
    <property type="match status" value="1"/>
</dbReference>
<proteinExistence type="inferred from homology"/>
<dbReference type="VEuPathDB" id="FungiDB:ASPZODRAFT_153753"/>
<dbReference type="GeneID" id="34612475"/>
<dbReference type="SUPFAM" id="SSF51445">
    <property type="entry name" value="(Trans)glycosidases"/>
    <property type="match status" value="1"/>
</dbReference>
<evidence type="ECO:0000256" key="4">
    <source>
        <dbReference type="ARBA" id="ARBA00022598"/>
    </source>
</evidence>
<dbReference type="InterPro" id="IPR027414">
    <property type="entry name" value="GH95_N_dom"/>
</dbReference>
<comment type="catalytic activity">
    <reaction evidence="1">
        <text>Hydrolysis of terminal, non-reducing beta-D-glucosyl residues with release of beta-D-glucose.</text>
        <dbReference type="EC" id="3.2.1.21"/>
    </reaction>
</comment>
<dbReference type="Gene3D" id="3.20.20.80">
    <property type="entry name" value="Glycosidases"/>
    <property type="match status" value="1"/>
</dbReference>
<dbReference type="Gene3D" id="3.30.930.10">
    <property type="entry name" value="Bira Bifunctional Protein, Domain 2"/>
    <property type="match status" value="1"/>
</dbReference>
<dbReference type="PANTHER" id="PTHR31084">
    <property type="entry name" value="ALPHA-L-FUCOSIDASE 2"/>
    <property type="match status" value="1"/>
</dbReference>
<dbReference type="InterPro" id="IPR008928">
    <property type="entry name" value="6-hairpin_glycosidase_sf"/>
</dbReference>
<protein>
    <recommendedName>
        <fullName evidence="3">beta-glucosidase</fullName>
        <ecNumber evidence="3">3.2.1.21</ecNumber>
    </recommendedName>
</protein>
<dbReference type="Pfam" id="PF00232">
    <property type="entry name" value="Glyco_hydro_1"/>
    <property type="match status" value="1"/>
</dbReference>
<dbReference type="InterPro" id="IPR012341">
    <property type="entry name" value="6hp_glycosidase-like_sf"/>
</dbReference>
<feature type="domain" description="Aminoacyl-transfer RNA synthetases class-II family profile" evidence="11">
    <location>
        <begin position="1368"/>
        <end position="1634"/>
    </location>
</feature>
<reference evidence="13" key="1">
    <citation type="journal article" date="2017" name="Genome Biol.">
        <title>Comparative genomics reveals high biological diversity and specific adaptations in the industrially and medically important fungal genus Aspergillus.</title>
        <authorList>
            <person name="de Vries R.P."/>
            <person name="Riley R."/>
            <person name="Wiebenga A."/>
            <person name="Aguilar-Osorio G."/>
            <person name="Amillis S."/>
            <person name="Uchima C.A."/>
            <person name="Anderluh G."/>
            <person name="Asadollahi M."/>
            <person name="Askin M."/>
            <person name="Barry K."/>
            <person name="Battaglia E."/>
            <person name="Bayram O."/>
            <person name="Benocci T."/>
            <person name="Braus-Stromeyer S.A."/>
            <person name="Caldana C."/>
            <person name="Canovas D."/>
            <person name="Cerqueira G.C."/>
            <person name="Chen F."/>
            <person name="Chen W."/>
            <person name="Choi C."/>
            <person name="Clum A."/>
            <person name="Dos Santos R.A."/>
            <person name="Damasio A.R."/>
            <person name="Diallinas G."/>
            <person name="Emri T."/>
            <person name="Fekete E."/>
            <person name="Flipphi M."/>
            <person name="Freyberg S."/>
            <person name="Gallo A."/>
            <person name="Gournas C."/>
            <person name="Habgood R."/>
            <person name="Hainaut M."/>
            <person name="Harispe M.L."/>
            <person name="Henrissat B."/>
            <person name="Hilden K.S."/>
            <person name="Hope R."/>
            <person name="Hossain A."/>
            <person name="Karabika E."/>
            <person name="Karaffa L."/>
            <person name="Karanyi Z."/>
            <person name="Krasevec N."/>
            <person name="Kuo A."/>
            <person name="Kusch H."/>
            <person name="LaButti K."/>
            <person name="Lagendijk E.L."/>
            <person name="Lapidus A."/>
            <person name="Levasseur A."/>
            <person name="Lindquist E."/>
            <person name="Lipzen A."/>
            <person name="Logrieco A.F."/>
            <person name="MacCabe A."/>
            <person name="Maekelae M.R."/>
            <person name="Malavazi I."/>
            <person name="Melin P."/>
            <person name="Meyer V."/>
            <person name="Mielnichuk N."/>
            <person name="Miskei M."/>
            <person name="Molnar A.P."/>
            <person name="Mule G."/>
            <person name="Ngan C.Y."/>
            <person name="Orejas M."/>
            <person name="Orosz E."/>
            <person name="Ouedraogo J.P."/>
            <person name="Overkamp K.M."/>
            <person name="Park H.-S."/>
            <person name="Perrone G."/>
            <person name="Piumi F."/>
            <person name="Punt P.J."/>
            <person name="Ram A.F."/>
            <person name="Ramon A."/>
            <person name="Rauscher S."/>
            <person name="Record E."/>
            <person name="Riano-Pachon D.M."/>
            <person name="Robert V."/>
            <person name="Roehrig J."/>
            <person name="Ruller R."/>
            <person name="Salamov A."/>
            <person name="Salih N.S."/>
            <person name="Samson R.A."/>
            <person name="Sandor E."/>
            <person name="Sanguinetti M."/>
            <person name="Schuetze T."/>
            <person name="Sepcic K."/>
            <person name="Shelest E."/>
            <person name="Sherlock G."/>
            <person name="Sophianopoulou V."/>
            <person name="Squina F.M."/>
            <person name="Sun H."/>
            <person name="Susca A."/>
            <person name="Todd R.B."/>
            <person name="Tsang A."/>
            <person name="Unkles S.E."/>
            <person name="van de Wiele N."/>
            <person name="van Rossen-Uffink D."/>
            <person name="Oliveira J.V."/>
            <person name="Vesth T.C."/>
            <person name="Visser J."/>
            <person name="Yu J.-H."/>
            <person name="Zhou M."/>
            <person name="Andersen M.R."/>
            <person name="Archer D.B."/>
            <person name="Baker S.E."/>
            <person name="Benoit I."/>
            <person name="Brakhage A.A."/>
            <person name="Braus G.H."/>
            <person name="Fischer R."/>
            <person name="Frisvad J.C."/>
            <person name="Goldman G.H."/>
            <person name="Houbraken J."/>
            <person name="Oakley B."/>
            <person name="Pocsi I."/>
            <person name="Scazzocchio C."/>
            <person name="Seiboth B."/>
            <person name="vanKuyk P.A."/>
            <person name="Wortman J."/>
            <person name="Dyer P.S."/>
            <person name="Grigoriev I.V."/>
        </authorList>
    </citation>
    <scope>NUCLEOTIDE SEQUENCE [LARGE SCALE GENOMIC DNA]</scope>
    <source>
        <strain evidence="13">CBS 506.65</strain>
    </source>
</reference>
<sequence>MSELWYQQPAKIWDEALPVGNGRLGAMVYGRIDTEMLQLNEDSVWYGGPQSRTPRDAAQYLTRLRQLIRDGNHAEAEKLVRLAFFASPTSQRYYEPLGHLFLDFGHSLDRATGYRRSLNLDQSAAHVQYEYDGATFEREVIASYPDGVLAIRIKSSRPAEFVVRVNRLSELEYETNEFLDDVVATENTITMQITPGGKDSNRACCVVGVRCEDGEGQITRIGDSLVVRSRNSLVLLAAQTTFRQKDIEKAALDEVKAALQFPVDKLWTRHMRDYQSLYGRLSLNLTPDSSHIATDQRLKESRDPGLVALYHNYSRYLLISCSRDGSKPLPANLQGLWNPSFHPAWGCRFTININTQMNYWPANVGNLSECEMPLFCHLERMAERGKITAQKMYGCRGWAAHHNTDIWADTDPLDSWMPATLWPLGGAWLCVHIWEHFRFTGNESFLQRLFPVLRGCVEFLLDFLIEDSSGEYLVTNPSLSPENTFYDVNGQKGVLCEGSAIDIQIVHAVLTAFINCSQVLGLENDLLPNVQKTRQRLSPMKIGSFGQLQEWAADYAEVEPGHRHTSHLWALHPGHTITPETTPALAKACAVVLHRRASHGGGHTGWSRAWLVNLHARLLAAEECARHLDLLLAQSTLPNLLDSHPPFQIDGNFGGGAGVLEMLVQSHEEGLIKLLPACPRAWSTGSLRGVRARGGFQLDFSWENGKIVGYPTMDLEAVRDLQGSLRSDFWHGYATAAAQVEGAWNKDGKGPSIWDTFGHTAGKVKDGSNADEAVRAYELYKEDVALMKSYGVNAYRFSLSWSRIIPLGGHEDGVNEAGIQFYSAFIDELLRNGITPFVTLFHWDTPQALEDRYGGMLDQTAYTRDFVRYARVCFERFGDRVKHWITYNEPGVYTLAGYAAGVHAPGRSSFRERNEEGDSSTEPFIVAHTELVSHGHVVKMYRDEFQPAQQGTIGITLHGNWSEPWDEADPLDQEAAERAREFEIAWFADPVYRTGDYPASMRAQLGDRLPHFTAEESRLVLGSSDFYGMNSYTAFFVRHRTEPADINDHKGNIEVFDENKQGVSRGDESDTQWLRRSPWAFRKLLNWIWKRYQTPIYVTENGCTAKGETAPTPDVLNDTFRIGFFEGYVGNLARAVKEDGVDIRSYFAWTFTDNWVGRRDVLRPPTAPKPTPNIKHIRQNAELYASNCVDRNYPLHAEYPAKIQQLSEEARQLDYDLKAPRSRIKELGKSIAKLAACGDAAGEGELSALRAEAQGLKEASAAMKTRMTACTEEIQRLAFALPNLSSPQTPVGDQPTLIGHINYNPQHPPEWVSRPPDLTRSHVHIGTTLGLIDFTSAAASSGWGWYFLVNEGALLEQALVQYALGVARRRGWTVVSPPSLVYSYVAEACGFQPRDQNNEQQIWSIEQSERDRQARPSRSLTATAEIPLASMLAGQEVDAARLPLRLVGSSRCYRAEAGSRGVDTKGLYRVHEFTKVELFAWADNATDNNPTTGASSSSSSSPSSATISSDDLFAELLDIQTEILTSLGLPCRILEMPTADLGASASRKRDIEALFPSRLRGADLESAWGEVTSASICTDYQSRRLGTRVRGGTGGIQESRFPHTVNGTAVAVPRVLAAILENGWDAERGVVVIPEVLRGYMGGMEVIGSN</sequence>
<dbReference type="SUPFAM" id="SSF48208">
    <property type="entry name" value="Six-hairpin glycosidases"/>
    <property type="match status" value="1"/>
</dbReference>
<dbReference type="Proteomes" id="UP000184188">
    <property type="component" value="Unassembled WGS sequence"/>
</dbReference>
<dbReference type="Pfam" id="PF02403">
    <property type="entry name" value="Seryl_tRNA_N"/>
    <property type="match status" value="1"/>
</dbReference>
<dbReference type="InterPro" id="IPR049053">
    <property type="entry name" value="AFCA-like_C"/>
</dbReference>
<evidence type="ECO:0000313" key="13">
    <source>
        <dbReference type="Proteomes" id="UP000184188"/>
    </source>
</evidence>
<evidence type="ECO:0000256" key="10">
    <source>
        <dbReference type="ARBA" id="ARBA00056775"/>
    </source>
</evidence>
<keyword evidence="4" id="KW-0436">Ligase</keyword>
<dbReference type="GO" id="GO:0030245">
    <property type="term" value="P:cellulose catabolic process"/>
    <property type="evidence" value="ECO:0007669"/>
    <property type="project" value="UniProtKB-ARBA"/>
</dbReference>
<dbReference type="UniPathway" id="UPA00906">
    <property type="reaction ID" value="UER00895"/>
</dbReference>
<comment type="function">
    <text evidence="10">Plays an important role in cellulose degradation. Shows hydrolytic activity against several glycosidic compounds.</text>
</comment>
<dbReference type="PRINTS" id="PR00131">
    <property type="entry name" value="GLHYDRLASE1"/>
</dbReference>
<dbReference type="GO" id="GO:0005524">
    <property type="term" value="F:ATP binding"/>
    <property type="evidence" value="ECO:0007669"/>
    <property type="project" value="UniProtKB-KW"/>
</dbReference>
<dbReference type="FunFam" id="3.30.930.10:FF:000069">
    <property type="entry name" value="Seryl-tRNA synthetase"/>
    <property type="match status" value="1"/>
</dbReference>
<keyword evidence="5" id="KW-0547">Nucleotide-binding</keyword>
<dbReference type="InterPro" id="IPR010978">
    <property type="entry name" value="tRNA-bd_arm"/>
</dbReference>
<dbReference type="InterPro" id="IPR042103">
    <property type="entry name" value="SerRS_1_N_sf"/>
</dbReference>
<dbReference type="Gene3D" id="1.10.287.40">
    <property type="entry name" value="Serine-tRNA synthetase, tRNA binding domain"/>
    <property type="match status" value="1"/>
</dbReference>
<keyword evidence="6" id="KW-0378">Hydrolase</keyword>
<dbReference type="Pfam" id="PF14498">
    <property type="entry name" value="Glyco_hyd_65N_2"/>
    <property type="match status" value="1"/>
</dbReference>
<keyword evidence="8" id="KW-0030">Aminoacyl-tRNA synthetase</keyword>
<evidence type="ECO:0000259" key="11">
    <source>
        <dbReference type="PROSITE" id="PS50862"/>
    </source>
</evidence>
<dbReference type="PROSITE" id="PS50862">
    <property type="entry name" value="AA_TRNA_LIGASE_II"/>
    <property type="match status" value="1"/>
</dbReference>
<dbReference type="Gene3D" id="1.50.10.10">
    <property type="match status" value="1"/>
</dbReference>
<dbReference type="InterPro" id="IPR015866">
    <property type="entry name" value="Ser-tRNA-synth_1_N"/>
</dbReference>
<evidence type="ECO:0000256" key="1">
    <source>
        <dbReference type="ARBA" id="ARBA00000448"/>
    </source>
</evidence>
<dbReference type="InterPro" id="IPR045864">
    <property type="entry name" value="aa-tRNA-synth_II/BPL/LPL"/>
</dbReference>
<dbReference type="InterPro" id="IPR017853">
    <property type="entry name" value="GH"/>
</dbReference>
<dbReference type="InterPro" id="IPR002314">
    <property type="entry name" value="aa-tRNA-synt_IIb"/>
</dbReference>
<dbReference type="Pfam" id="PF00587">
    <property type="entry name" value="tRNA-synt_2b"/>
    <property type="match status" value="2"/>
</dbReference>
<dbReference type="GO" id="GO:0006418">
    <property type="term" value="P:tRNA aminoacylation for protein translation"/>
    <property type="evidence" value="ECO:0007669"/>
    <property type="project" value="InterPro"/>
</dbReference>
<dbReference type="Pfam" id="PF21307">
    <property type="entry name" value="Glyco_hydro_95_C"/>
    <property type="match status" value="1"/>
</dbReference>
<gene>
    <name evidence="12" type="ORF">ASPZODRAFT_153753</name>
</gene>
<evidence type="ECO:0000313" key="12">
    <source>
        <dbReference type="EMBL" id="OJJ44280.1"/>
    </source>
</evidence>
<dbReference type="InterPro" id="IPR001360">
    <property type="entry name" value="Glyco_hydro_1"/>
</dbReference>
<dbReference type="InterPro" id="IPR054363">
    <property type="entry name" value="GH95_cat"/>
</dbReference>